<keyword evidence="3" id="KW-1185">Reference proteome</keyword>
<evidence type="ECO:0008006" key="4">
    <source>
        <dbReference type="Google" id="ProtNLM"/>
    </source>
</evidence>
<dbReference type="AlphaFoldDB" id="A0A0W0VWI1"/>
<evidence type="ECO:0000256" key="1">
    <source>
        <dbReference type="SAM" id="SignalP"/>
    </source>
</evidence>
<dbReference type="PROSITE" id="PS51257">
    <property type="entry name" value="PROKAR_LIPOPROTEIN"/>
    <property type="match status" value="1"/>
</dbReference>
<dbReference type="Proteomes" id="UP000054869">
    <property type="component" value="Unassembled WGS sequence"/>
</dbReference>
<organism evidence="2 3">
    <name type="scientific">Legionella lansingensis</name>
    <dbReference type="NCBI Taxonomy" id="45067"/>
    <lineage>
        <taxon>Bacteria</taxon>
        <taxon>Pseudomonadati</taxon>
        <taxon>Pseudomonadota</taxon>
        <taxon>Gammaproteobacteria</taxon>
        <taxon>Legionellales</taxon>
        <taxon>Legionellaceae</taxon>
        <taxon>Legionella</taxon>
    </lineage>
</organism>
<protein>
    <recommendedName>
        <fullName evidence="4">Transporter</fullName>
    </recommendedName>
</protein>
<feature type="signal peptide" evidence="1">
    <location>
        <begin position="1"/>
        <end position="25"/>
    </location>
</feature>
<accession>A0A0W0VWI1</accession>
<dbReference type="PATRIC" id="fig|45067.4.peg.533"/>
<dbReference type="OrthoDB" id="5645193at2"/>
<reference evidence="2 3" key="1">
    <citation type="submission" date="2015-11" db="EMBL/GenBank/DDBJ databases">
        <title>Genomic analysis of 38 Legionella species identifies large and diverse effector repertoires.</title>
        <authorList>
            <person name="Burstein D."/>
            <person name="Amaro F."/>
            <person name="Zusman T."/>
            <person name="Lifshitz Z."/>
            <person name="Cohen O."/>
            <person name="Gilbert J.A."/>
            <person name="Pupko T."/>
            <person name="Shuman H.A."/>
            <person name="Segal G."/>
        </authorList>
    </citation>
    <scope>NUCLEOTIDE SEQUENCE [LARGE SCALE GENOMIC DNA]</scope>
    <source>
        <strain evidence="2 3">ATCC 49751</strain>
    </source>
</reference>
<dbReference type="RefSeq" id="WP_028373075.1">
    <property type="nucleotide sequence ID" value="NZ_CAAAJD010000009.1"/>
</dbReference>
<dbReference type="EMBL" id="LNYI01000010">
    <property type="protein sequence ID" value="KTD24369.1"/>
    <property type="molecule type" value="Genomic_DNA"/>
</dbReference>
<evidence type="ECO:0000313" key="3">
    <source>
        <dbReference type="Proteomes" id="UP000054869"/>
    </source>
</evidence>
<dbReference type="eggNOG" id="ENOG5033VPC">
    <property type="taxonomic scope" value="Bacteria"/>
</dbReference>
<sequence>MLTILSRNFLIPLIIISCPSANVFAQEDNPCLGPSEILNITQRGGNINNACVVPFKRALLAGGWERQTLKPNGWLQDYPQLEFSLGLPGNSEIDLTAPNYNRTNLAPFSGYTSLSMDFKHQLGYTQQWATAVNGLLIFPGGSSGFGSRGLGVALSGMINYNLNDQWSVTAMLEGGSYTDPTSLGGERYTVYTPDVEITYAATSSLNFYGEMFGDSRTGPGEKGTVILDCGLLYMINSNIAIDLGIYRQLTNNPNVYQYSFVGGITLEL</sequence>
<proteinExistence type="predicted"/>
<comment type="caution">
    <text evidence="2">The sequence shown here is derived from an EMBL/GenBank/DDBJ whole genome shotgun (WGS) entry which is preliminary data.</text>
</comment>
<feature type="chain" id="PRO_5006915108" description="Transporter" evidence="1">
    <location>
        <begin position="26"/>
        <end position="268"/>
    </location>
</feature>
<name>A0A0W0VWI1_9GAMM</name>
<gene>
    <name evidence="2" type="ORF">Llan_0508</name>
</gene>
<evidence type="ECO:0000313" key="2">
    <source>
        <dbReference type="EMBL" id="KTD24369.1"/>
    </source>
</evidence>
<keyword evidence="1" id="KW-0732">Signal</keyword>